<dbReference type="InterPro" id="IPR013763">
    <property type="entry name" value="Cyclin-like_dom"/>
</dbReference>
<accession>A0A7J7M5Y1</accession>
<dbReference type="PANTHER" id="PTHR10177">
    <property type="entry name" value="CYCLINS"/>
    <property type="match status" value="1"/>
</dbReference>
<evidence type="ECO:0000256" key="1">
    <source>
        <dbReference type="ARBA" id="ARBA00022618"/>
    </source>
</evidence>
<dbReference type="AlphaFoldDB" id="A0A7J7M5Y1"/>
<evidence type="ECO:0000313" key="7">
    <source>
        <dbReference type="Proteomes" id="UP000541444"/>
    </source>
</evidence>
<gene>
    <name evidence="6" type="ORF">GIB67_033974</name>
</gene>
<dbReference type="SMART" id="SM00385">
    <property type="entry name" value="CYCLIN"/>
    <property type="match status" value="1"/>
</dbReference>
<organism evidence="6 7">
    <name type="scientific">Kingdonia uniflora</name>
    <dbReference type="NCBI Taxonomy" id="39325"/>
    <lineage>
        <taxon>Eukaryota</taxon>
        <taxon>Viridiplantae</taxon>
        <taxon>Streptophyta</taxon>
        <taxon>Embryophyta</taxon>
        <taxon>Tracheophyta</taxon>
        <taxon>Spermatophyta</taxon>
        <taxon>Magnoliopsida</taxon>
        <taxon>Ranunculales</taxon>
        <taxon>Circaeasteraceae</taxon>
        <taxon>Kingdonia</taxon>
    </lineage>
</organism>
<sequence length="346" mass="40393">MDFLLCDENWSREDHHDENWSREDHHDEDWVSEEGHREECANVLRDCLEKEGSYMPKPRFGFRVGSSDLLFMRIKAVHWFIKCRSRLNLDIQTVFDAVNYLDRYVSRNEIKGMKGKTIELVSIACLNISAKFTEVDIPKLHELQLEDLDYTFESRDIKRMELEVLKALGWRLRCVTPCSYVELLIRHLETLKPNLHCTLECFRLKDTDQEILNFTEPKFIDFRPCVVAVSALRFGLEEIIPSISNAHVSDIINLIPQDQMDDTDACFEIMEEQLEDLPHSLTCGYSYIPDSPVTVMPMQRRRGTYNCHANLSPVVMSGSNVSFSSNPKKRKRERDDTTNKCKKTFI</sequence>
<dbReference type="Gene3D" id="1.10.472.10">
    <property type="entry name" value="Cyclin-like"/>
    <property type="match status" value="2"/>
</dbReference>
<dbReference type="Pfam" id="PF00134">
    <property type="entry name" value="Cyclin_N"/>
    <property type="match status" value="1"/>
</dbReference>
<dbReference type="SUPFAM" id="SSF47954">
    <property type="entry name" value="Cyclin-like"/>
    <property type="match status" value="1"/>
</dbReference>
<dbReference type="InterPro" id="IPR036915">
    <property type="entry name" value="Cyclin-like_sf"/>
</dbReference>
<dbReference type="OrthoDB" id="62at2759"/>
<protein>
    <recommendedName>
        <fullName evidence="5">Cyclin-like domain-containing protein</fullName>
    </recommendedName>
</protein>
<dbReference type="GO" id="GO:0051301">
    <property type="term" value="P:cell division"/>
    <property type="evidence" value="ECO:0007669"/>
    <property type="project" value="UniProtKB-KW"/>
</dbReference>
<dbReference type="InterPro" id="IPR006671">
    <property type="entry name" value="Cyclin_N"/>
</dbReference>
<comment type="caution">
    <text evidence="6">The sequence shown here is derived from an EMBL/GenBank/DDBJ whole genome shotgun (WGS) entry which is preliminary data.</text>
</comment>
<keyword evidence="7" id="KW-1185">Reference proteome</keyword>
<dbReference type="InterPro" id="IPR039361">
    <property type="entry name" value="Cyclin"/>
</dbReference>
<keyword evidence="3" id="KW-0195">Cyclin</keyword>
<reference evidence="6 7" key="1">
    <citation type="journal article" date="2020" name="IScience">
        <title>Genome Sequencing of the Endangered Kingdonia uniflora (Circaeasteraceae, Ranunculales) Reveals Potential Mechanisms of Evolutionary Specialization.</title>
        <authorList>
            <person name="Sun Y."/>
            <person name="Deng T."/>
            <person name="Zhang A."/>
            <person name="Moore M.J."/>
            <person name="Landis J.B."/>
            <person name="Lin N."/>
            <person name="Zhang H."/>
            <person name="Zhang X."/>
            <person name="Huang J."/>
            <person name="Zhang X."/>
            <person name="Sun H."/>
            <person name="Wang H."/>
        </authorList>
    </citation>
    <scope>NUCLEOTIDE SEQUENCE [LARGE SCALE GENOMIC DNA]</scope>
    <source>
        <strain evidence="6">TB1705</strain>
        <tissue evidence="6">Leaf</tissue>
    </source>
</reference>
<evidence type="ECO:0000256" key="3">
    <source>
        <dbReference type="RuleBase" id="RU000383"/>
    </source>
</evidence>
<feature type="domain" description="Cyclin-like" evidence="5">
    <location>
        <begin position="78"/>
        <end position="166"/>
    </location>
</feature>
<evidence type="ECO:0000256" key="4">
    <source>
        <dbReference type="SAM" id="MobiDB-lite"/>
    </source>
</evidence>
<keyword evidence="1" id="KW-0132">Cell division</keyword>
<evidence type="ECO:0000256" key="2">
    <source>
        <dbReference type="ARBA" id="ARBA00023306"/>
    </source>
</evidence>
<comment type="similarity">
    <text evidence="3">Belongs to the cyclin family.</text>
</comment>
<evidence type="ECO:0000313" key="6">
    <source>
        <dbReference type="EMBL" id="KAF6150275.1"/>
    </source>
</evidence>
<proteinExistence type="inferred from homology"/>
<keyword evidence="2" id="KW-0131">Cell cycle</keyword>
<evidence type="ECO:0000259" key="5">
    <source>
        <dbReference type="SMART" id="SM00385"/>
    </source>
</evidence>
<name>A0A7J7M5Y1_9MAGN</name>
<dbReference type="EMBL" id="JACGCM010001747">
    <property type="protein sequence ID" value="KAF6150275.1"/>
    <property type="molecule type" value="Genomic_DNA"/>
</dbReference>
<feature type="region of interest" description="Disordered" evidence="4">
    <location>
        <begin position="318"/>
        <end position="346"/>
    </location>
</feature>
<dbReference type="Proteomes" id="UP000541444">
    <property type="component" value="Unassembled WGS sequence"/>
</dbReference>